<proteinExistence type="predicted"/>
<dbReference type="InterPro" id="IPR002711">
    <property type="entry name" value="HNH"/>
</dbReference>
<name>A0A919HCA3_9ACTN</name>
<dbReference type="EMBL" id="BNEE01000011">
    <property type="protein sequence ID" value="GHI90428.1"/>
    <property type="molecule type" value="Genomic_DNA"/>
</dbReference>
<dbReference type="CDD" id="cd00085">
    <property type="entry name" value="HNHc"/>
    <property type="match status" value="1"/>
</dbReference>
<reference evidence="3" key="1">
    <citation type="submission" date="2020-09" db="EMBL/GenBank/DDBJ databases">
        <title>Whole genome shotgun sequence of Streptomyces xanthophaeus NBRC 12829.</title>
        <authorList>
            <person name="Komaki H."/>
            <person name="Tamura T."/>
        </authorList>
    </citation>
    <scope>NUCLEOTIDE SEQUENCE</scope>
    <source>
        <strain evidence="3">NBRC 12829</strain>
    </source>
</reference>
<feature type="domain" description="HNH" evidence="2">
    <location>
        <begin position="304"/>
        <end position="341"/>
    </location>
</feature>
<dbReference type="Proteomes" id="UP000600026">
    <property type="component" value="Unassembled WGS sequence"/>
</dbReference>
<evidence type="ECO:0000313" key="4">
    <source>
        <dbReference type="Proteomes" id="UP000600026"/>
    </source>
</evidence>
<dbReference type="Gene3D" id="1.10.30.50">
    <property type="match status" value="1"/>
</dbReference>
<gene>
    <name evidence="3" type="ORF">Sxan_77920</name>
</gene>
<dbReference type="AlphaFoldDB" id="A0A919HCA3"/>
<dbReference type="GO" id="GO:0004519">
    <property type="term" value="F:endonuclease activity"/>
    <property type="evidence" value="ECO:0007669"/>
    <property type="project" value="InterPro"/>
</dbReference>
<evidence type="ECO:0000256" key="1">
    <source>
        <dbReference type="SAM" id="MobiDB-lite"/>
    </source>
</evidence>
<protein>
    <recommendedName>
        <fullName evidence="2">HNH domain-containing protein</fullName>
    </recommendedName>
</protein>
<dbReference type="GO" id="GO:0003676">
    <property type="term" value="F:nucleic acid binding"/>
    <property type="evidence" value="ECO:0007669"/>
    <property type="project" value="InterPro"/>
</dbReference>
<feature type="compositionally biased region" description="Low complexity" evidence="1">
    <location>
        <begin position="229"/>
        <end position="239"/>
    </location>
</feature>
<keyword evidence="4" id="KW-1185">Reference proteome</keyword>
<evidence type="ECO:0000313" key="3">
    <source>
        <dbReference type="EMBL" id="GHI90428.1"/>
    </source>
</evidence>
<sequence length="367" mass="39585">MASKKKPRLNPTGKALRAETDEFLRILSLLDPDWVHIGPGVILGGARNSPFSATASLALGLHPKVTFTFSSQGNGEALRAIETALRENPWSGTGLQISGRQIEVTSDRPIKWVVHGHSPAERQASCTQAAEWVRHVHTTLAPVLGPALANPTARRAKTAGPGAPRPATRTSTQPPDHGTTLEATESPAAEGPETCAVCGNTLPAGRTRHQQCERSSHPRSAPEGPPAPSEAITPAATPARARERYRTLIARIERVESSTAGRRTERTVQLPHRLRSAREAVMLRCEGHCENPDCSGQPTDVTVHGHAILEVDHVQPISEAGRDHPSQMIALCPNCHAMKTRGSRRADLQQKLLAVAHRANQRWEATS</sequence>
<feature type="region of interest" description="Disordered" evidence="1">
    <location>
        <begin position="144"/>
        <end position="240"/>
    </location>
</feature>
<evidence type="ECO:0000259" key="2">
    <source>
        <dbReference type="Pfam" id="PF01844"/>
    </source>
</evidence>
<dbReference type="InterPro" id="IPR003615">
    <property type="entry name" value="HNH_nuc"/>
</dbReference>
<organism evidence="3 4">
    <name type="scientific">Streptomyces xanthophaeus</name>
    <dbReference type="NCBI Taxonomy" id="67385"/>
    <lineage>
        <taxon>Bacteria</taxon>
        <taxon>Bacillati</taxon>
        <taxon>Actinomycetota</taxon>
        <taxon>Actinomycetes</taxon>
        <taxon>Kitasatosporales</taxon>
        <taxon>Streptomycetaceae</taxon>
        <taxon>Streptomyces</taxon>
    </lineage>
</organism>
<dbReference type="Pfam" id="PF01844">
    <property type="entry name" value="HNH"/>
    <property type="match status" value="1"/>
</dbReference>
<dbReference type="GO" id="GO:0008270">
    <property type="term" value="F:zinc ion binding"/>
    <property type="evidence" value="ECO:0007669"/>
    <property type="project" value="InterPro"/>
</dbReference>
<comment type="caution">
    <text evidence="3">The sequence shown here is derived from an EMBL/GenBank/DDBJ whole genome shotgun (WGS) entry which is preliminary data.</text>
</comment>
<accession>A0A919HCA3</accession>